<dbReference type="Pfam" id="PF06764">
    <property type="entry name" value="DUF1223"/>
    <property type="match status" value="1"/>
</dbReference>
<protein>
    <submittedName>
        <fullName evidence="1">DUF1223 domain-containing protein</fullName>
    </submittedName>
</protein>
<reference evidence="1 2" key="1">
    <citation type="journal article" date="1994" name="Int. J. Syst. Bacteriol.">
        <title>Phylogenetic positions of novel aerobic, bacteriochlorophyll a-containing bacteria and description of Roseococcus thiosulfatophilus gen. nov., sp. nov., Erythromicrobium ramosum gen. nov., sp. nov., and Erythrobacter litoralis sp. nov.</title>
        <authorList>
            <person name="Yurkov V."/>
            <person name="Stackebrandt E."/>
            <person name="Holmes A."/>
            <person name="Fuerst J.A."/>
            <person name="Hugenholtz P."/>
            <person name="Golecki J."/>
            <person name="Gad'on N."/>
            <person name="Gorlenko V.M."/>
            <person name="Kompantseva E.I."/>
            <person name="Drews G."/>
        </authorList>
    </citation>
    <scope>NUCLEOTIDE SEQUENCE [LARGE SCALE GENOMIC DNA]</scope>
    <source>
        <strain evidence="1 2">KR-99</strain>
    </source>
</reference>
<dbReference type="PANTHER" id="PTHR36057">
    <property type="match status" value="1"/>
</dbReference>
<sequence>MQMLKIWIPMAALAALTAFVLVEGRADTSQAAARPQNSAAPAALAQSAAGPVVAELFTSQGCSSCPPADVVAARLARDPGVLVISRPVTYWDRLGWKDSLGREENTRLQRQYGDRAFAGANIYTPQLVVDGRAQAVGSQEAKVRSLLATAAAARRKAGLSVRIAADGTGRQVLIDGPKDQQAELVLVALASGRTVSIGAGENGGRKVHYTNVVLAERALGRWSGGALRVPITLDLLRVTGADRHAVLVRKGPGGPVIGSAVI</sequence>
<dbReference type="InterPro" id="IPR036249">
    <property type="entry name" value="Thioredoxin-like_sf"/>
</dbReference>
<evidence type="ECO:0000313" key="2">
    <source>
        <dbReference type="Proteomes" id="UP000589292"/>
    </source>
</evidence>
<proteinExistence type="predicted"/>
<dbReference type="PANTHER" id="PTHR36057:SF1">
    <property type="entry name" value="LIPOPROTEIN LIPID ATTACHMENT SITE-LIKE PROTEIN, PUTATIVE (DUF1223)-RELATED"/>
    <property type="match status" value="1"/>
</dbReference>
<organism evidence="1 2">
    <name type="scientific">Sphingomonas ursincola</name>
    <dbReference type="NCBI Taxonomy" id="56361"/>
    <lineage>
        <taxon>Bacteria</taxon>
        <taxon>Pseudomonadati</taxon>
        <taxon>Pseudomonadota</taxon>
        <taxon>Alphaproteobacteria</taxon>
        <taxon>Sphingomonadales</taxon>
        <taxon>Sphingomonadaceae</taxon>
        <taxon>Sphingomonas</taxon>
    </lineage>
</organism>
<dbReference type="AlphaFoldDB" id="A0A7V8RC25"/>
<dbReference type="Proteomes" id="UP000589292">
    <property type="component" value="Unassembled WGS sequence"/>
</dbReference>
<gene>
    <name evidence="1" type="ORF">FG486_05100</name>
</gene>
<dbReference type="EMBL" id="VDES01000001">
    <property type="protein sequence ID" value="MBA1373706.1"/>
    <property type="molecule type" value="Genomic_DNA"/>
</dbReference>
<accession>A0A7V8RC25</accession>
<evidence type="ECO:0000313" key="1">
    <source>
        <dbReference type="EMBL" id="MBA1373706.1"/>
    </source>
</evidence>
<dbReference type="InterPro" id="IPR010634">
    <property type="entry name" value="DUF1223"/>
</dbReference>
<keyword evidence="2" id="KW-1185">Reference proteome</keyword>
<comment type="caution">
    <text evidence="1">The sequence shown here is derived from an EMBL/GenBank/DDBJ whole genome shotgun (WGS) entry which is preliminary data.</text>
</comment>
<name>A0A7V8RC25_9SPHN</name>
<dbReference type="SUPFAM" id="SSF52833">
    <property type="entry name" value="Thioredoxin-like"/>
    <property type="match status" value="1"/>
</dbReference>